<dbReference type="PROSITE" id="PS51762">
    <property type="entry name" value="GH16_2"/>
    <property type="match status" value="1"/>
</dbReference>
<feature type="chain" id="PRO_5009237254" evidence="1">
    <location>
        <begin position="17"/>
        <end position="512"/>
    </location>
</feature>
<dbReference type="OrthoDB" id="4781at2759"/>
<evidence type="ECO:0000313" key="4">
    <source>
        <dbReference type="Proteomes" id="UP000190831"/>
    </source>
</evidence>
<feature type="signal peptide" evidence="1">
    <location>
        <begin position="1"/>
        <end position="16"/>
    </location>
</feature>
<dbReference type="AlphaFoldDB" id="A0A1G4M7J2"/>
<feature type="domain" description="GH16" evidence="2">
    <location>
        <begin position="134"/>
        <end position="340"/>
    </location>
</feature>
<dbReference type="EMBL" id="LT598489">
    <property type="protein sequence ID" value="SCV99817.1"/>
    <property type="molecule type" value="Genomic_DNA"/>
</dbReference>
<name>A0A1G4M7J2_LACFM</name>
<dbReference type="CDD" id="cd02183">
    <property type="entry name" value="GH16_fungal_CRH1_transglycosylase"/>
    <property type="match status" value="1"/>
</dbReference>
<dbReference type="PANTHER" id="PTHR10963:SF69">
    <property type="entry name" value="GLYCOSIDASE CRR1-RELATED"/>
    <property type="match status" value="1"/>
</dbReference>
<dbReference type="InterPro" id="IPR050546">
    <property type="entry name" value="Glycosyl_Hydrlase_16"/>
</dbReference>
<dbReference type="OMA" id="WPCCSPY"/>
<dbReference type="PANTHER" id="PTHR10963">
    <property type="entry name" value="GLYCOSYL HYDROLASE-RELATED"/>
    <property type="match status" value="1"/>
</dbReference>
<organism evidence="3 4">
    <name type="scientific">Lachancea fermentati</name>
    <name type="common">Zygosaccharomyces fermentati</name>
    <dbReference type="NCBI Taxonomy" id="4955"/>
    <lineage>
        <taxon>Eukaryota</taxon>
        <taxon>Fungi</taxon>
        <taxon>Dikarya</taxon>
        <taxon>Ascomycota</taxon>
        <taxon>Saccharomycotina</taxon>
        <taxon>Saccharomycetes</taxon>
        <taxon>Saccharomycetales</taxon>
        <taxon>Saccharomycetaceae</taxon>
        <taxon>Lachancea</taxon>
    </lineage>
</organism>
<dbReference type="Gene3D" id="2.60.120.200">
    <property type="match status" value="1"/>
</dbReference>
<gene>
    <name evidence="3" type="ORF">LAFE_0B03158G</name>
</gene>
<evidence type="ECO:0000256" key="1">
    <source>
        <dbReference type="SAM" id="SignalP"/>
    </source>
</evidence>
<dbReference type="Pfam" id="PF00722">
    <property type="entry name" value="Glyco_hydro_16"/>
    <property type="match status" value="1"/>
</dbReference>
<dbReference type="GO" id="GO:0031505">
    <property type="term" value="P:fungal-type cell wall organization"/>
    <property type="evidence" value="ECO:0007669"/>
    <property type="project" value="TreeGrafter"/>
</dbReference>
<evidence type="ECO:0000259" key="2">
    <source>
        <dbReference type="PROSITE" id="PS51762"/>
    </source>
</evidence>
<dbReference type="Proteomes" id="UP000190831">
    <property type="component" value="Chromosome B"/>
</dbReference>
<proteinExistence type="predicted"/>
<keyword evidence="4" id="KW-1185">Reference proteome</keyword>
<protein>
    <submittedName>
        <fullName evidence="3">LAFE_0B03158g1_1</fullName>
    </submittedName>
</protein>
<dbReference type="GO" id="GO:0004553">
    <property type="term" value="F:hydrolase activity, hydrolyzing O-glycosyl compounds"/>
    <property type="evidence" value="ECO:0007669"/>
    <property type="project" value="InterPro"/>
</dbReference>
<dbReference type="STRING" id="4955.A0A1G4M7J2"/>
<dbReference type="SUPFAM" id="SSF49899">
    <property type="entry name" value="Concanavalin A-like lectins/glucanases"/>
    <property type="match status" value="1"/>
</dbReference>
<dbReference type="GO" id="GO:0009277">
    <property type="term" value="C:fungal-type cell wall"/>
    <property type="evidence" value="ECO:0007669"/>
    <property type="project" value="TreeGrafter"/>
</dbReference>
<keyword evidence="1" id="KW-0732">Signal</keyword>
<evidence type="ECO:0000313" key="3">
    <source>
        <dbReference type="EMBL" id="SCV99817.1"/>
    </source>
</evidence>
<sequence length="512" mass="57841">MIHYILVLTTFISVGAFEMYKSDPYVACSAENKCPEEWPCCSQFGQCGKGPLCLGGCDPRFSFSFESCASVPALLPVKEMITGMVDVSPDVDYIEEGILMPALNTYFEVKRDVIDSQSGNAEKKYRSRGLVHYSDFEIDSDPIKAQKELDDFDFTYSGYLSVLDEPSGVLLGMPKHTTGSLISSVKSFLYGKASVTMKTARGAGVVSALVLMSAVKDEIDFEFLGSELEMAQTNYYHEGELIHTRMQKATIDSNSFYNYHEYEIDWDQERIHWLIDGKVVRTLYKKDTFDPELNIYKYPQTPMRLEIAVWPGGSESNNPGTIMWAGGLIDWENSPDILEKGQFCLSISHIQITPYDNEYLNSLMMNPRKEFYVALDKQSRTPSYSSFTYDPECDTFDESCLQWQNGPILFNLELDSEALDIKPGLDKTDIPVSCCESTTSLTSAVKPVRKIHNKQIFIQDIRKEAIIGNDSSRAFASSSGYSDHYIVVENKAARFSCFQILSKIVHWVFNFV</sequence>
<dbReference type="InterPro" id="IPR000757">
    <property type="entry name" value="Beta-glucanase-like"/>
</dbReference>
<dbReference type="GO" id="GO:0005975">
    <property type="term" value="P:carbohydrate metabolic process"/>
    <property type="evidence" value="ECO:0007669"/>
    <property type="project" value="InterPro"/>
</dbReference>
<dbReference type="InterPro" id="IPR013320">
    <property type="entry name" value="ConA-like_dom_sf"/>
</dbReference>
<reference evidence="4" key="1">
    <citation type="submission" date="2016-03" db="EMBL/GenBank/DDBJ databases">
        <authorList>
            <person name="Devillers H."/>
        </authorList>
    </citation>
    <scope>NUCLEOTIDE SEQUENCE [LARGE SCALE GENOMIC DNA]</scope>
</reference>
<dbReference type="GO" id="GO:0016757">
    <property type="term" value="F:glycosyltransferase activity"/>
    <property type="evidence" value="ECO:0007669"/>
    <property type="project" value="TreeGrafter"/>
</dbReference>
<accession>A0A1G4M7J2</accession>